<dbReference type="PROSITE" id="PS50975">
    <property type="entry name" value="ATP_GRASP"/>
    <property type="match status" value="1"/>
</dbReference>
<proteinExistence type="predicted"/>
<dbReference type="PATRIC" id="fig|47311.3.peg.1930"/>
<comment type="caution">
    <text evidence="3">The sequence shown here is derived from an EMBL/GenBank/DDBJ whole genome shotgun (WGS) entry which is preliminary data.</text>
</comment>
<dbReference type="RefSeq" id="WP_067260313.1">
    <property type="nucleotide sequence ID" value="NZ_LWMW01000136.1"/>
</dbReference>
<keyword evidence="1" id="KW-0547">Nucleotide-binding</keyword>
<dbReference type="Pfam" id="PF02655">
    <property type="entry name" value="ATP-grasp_3"/>
    <property type="match status" value="1"/>
</dbReference>
<dbReference type="OrthoDB" id="133985at2157"/>
<reference evidence="3 4" key="1">
    <citation type="submission" date="2016-04" db="EMBL/GenBank/DDBJ databases">
        <title>Genome sequence of Methanobrevibacter cuticularis DSM 11139.</title>
        <authorList>
            <person name="Poehlein A."/>
            <person name="Seedorf H."/>
            <person name="Daniel R."/>
        </authorList>
    </citation>
    <scope>NUCLEOTIDE SEQUENCE [LARGE SCALE GENOMIC DNA]</scope>
    <source>
        <strain evidence="3 4">DSM 11139</strain>
    </source>
</reference>
<dbReference type="EC" id="6.3.2.4" evidence="3"/>
<organism evidence="3 4">
    <name type="scientific">Methanobrevibacter cuticularis</name>
    <dbReference type="NCBI Taxonomy" id="47311"/>
    <lineage>
        <taxon>Archaea</taxon>
        <taxon>Methanobacteriati</taxon>
        <taxon>Methanobacteriota</taxon>
        <taxon>Methanomada group</taxon>
        <taxon>Methanobacteria</taxon>
        <taxon>Methanobacteriales</taxon>
        <taxon>Methanobacteriaceae</taxon>
        <taxon>Methanobrevibacter</taxon>
    </lineage>
</organism>
<dbReference type="InterPro" id="IPR011050">
    <property type="entry name" value="Pectin_lyase_fold/virulence"/>
</dbReference>
<keyword evidence="3" id="KW-0436">Ligase</keyword>
<evidence type="ECO:0000313" key="3">
    <source>
        <dbReference type="EMBL" id="KZX14974.1"/>
    </source>
</evidence>
<dbReference type="SUPFAM" id="SSF56059">
    <property type="entry name" value="Glutathione synthetase ATP-binding domain-like"/>
    <property type="match status" value="1"/>
</dbReference>
<dbReference type="SUPFAM" id="SSF51126">
    <property type="entry name" value="Pectin lyase-like"/>
    <property type="match status" value="1"/>
</dbReference>
<evidence type="ECO:0000313" key="4">
    <source>
        <dbReference type="Proteomes" id="UP000077275"/>
    </source>
</evidence>
<dbReference type="Gene3D" id="2.30.36.100">
    <property type="match status" value="1"/>
</dbReference>
<dbReference type="Gene3D" id="3.40.50.11770">
    <property type="match status" value="1"/>
</dbReference>
<dbReference type="Gene3D" id="3.30.470.20">
    <property type="entry name" value="ATP-grasp fold, B domain"/>
    <property type="match status" value="1"/>
</dbReference>
<dbReference type="EMBL" id="LWMW01000136">
    <property type="protein sequence ID" value="KZX14974.1"/>
    <property type="molecule type" value="Genomic_DNA"/>
</dbReference>
<accession>A0A166CXP8</accession>
<keyword evidence="1" id="KW-0067">ATP-binding</keyword>
<keyword evidence="4" id="KW-1185">Reference proteome</keyword>
<dbReference type="GO" id="GO:0008716">
    <property type="term" value="F:D-alanine-D-alanine ligase activity"/>
    <property type="evidence" value="ECO:0007669"/>
    <property type="project" value="UniProtKB-EC"/>
</dbReference>
<feature type="domain" description="ATP-grasp" evidence="2">
    <location>
        <begin position="277"/>
        <end position="473"/>
    </location>
</feature>
<dbReference type="Proteomes" id="UP000077275">
    <property type="component" value="Unassembled WGS sequence"/>
</dbReference>
<dbReference type="GO" id="GO:0046872">
    <property type="term" value="F:metal ion binding"/>
    <property type="evidence" value="ECO:0007669"/>
    <property type="project" value="InterPro"/>
</dbReference>
<gene>
    <name evidence="3" type="primary">ddl</name>
    <name evidence="3" type="ORF">MBCUT_17760</name>
</gene>
<name>A0A166CXP8_9EURY</name>
<evidence type="ECO:0000259" key="2">
    <source>
        <dbReference type="PROSITE" id="PS50975"/>
    </source>
</evidence>
<dbReference type="InterPro" id="IPR011761">
    <property type="entry name" value="ATP-grasp"/>
</dbReference>
<protein>
    <submittedName>
        <fullName evidence="3">D-alanine--D-alanine ligase</fullName>
        <ecNumber evidence="3">6.3.2.4</ecNumber>
    </submittedName>
</protein>
<dbReference type="GO" id="GO:0005524">
    <property type="term" value="F:ATP binding"/>
    <property type="evidence" value="ECO:0007669"/>
    <property type="project" value="UniProtKB-UniRule"/>
</dbReference>
<evidence type="ECO:0000256" key="1">
    <source>
        <dbReference type="PROSITE-ProRule" id="PRU00409"/>
    </source>
</evidence>
<dbReference type="InterPro" id="IPR003806">
    <property type="entry name" value="ATP-grasp_PylC-type"/>
</dbReference>
<dbReference type="AlphaFoldDB" id="A0A166CXP8"/>
<dbReference type="STRING" id="47311.MBCUT_17760"/>
<sequence length="505" mass="57011">MNNKSLKSILVFEYYTASGITDQEIISEAVTMIDSLLDDLSAFSESELIDFHFLVSKDFEWITNKYNSFKPLIINNDLMDDDVIDNKVFHDGIIGNNILDNNVIDNKVFHDGIIGNNVLDNNVLDNNVLDNNVLDNNVLDNNVLDNNVLDNNVLDNNVLDNNVLDNNVLDNNVLDNNVIDNKVFHDGIIGNNVLDNNVIDNDVINTNITDENLLVNKNIYHWLSNNANNFDGVIFISSEKDMHLYNFTKFFEDKKIKVYGSDSYATMLCSDKYETFRHLQGIVNQPKTFKFTLTNEEKWKIAIKNILKSVQDHNDENRAKIIAKPLNGVDGEDVIVISSEEGVNNLKNIYPVNSVVVVQEFIIGDAVSVSLLSDGKTAIPISLNKQYNLLDGEDHRYLGGKLPYDHPLKDKAFQIAKTAVESIPGIKGFVGVDLILNDDVYLLEINSRFTTPYVGLNKITKFNIGKAIIDLLDNKIIIDSIRDSIELDNIVKFKKNGYELDIEIL</sequence>